<proteinExistence type="predicted"/>
<dbReference type="AlphaFoldDB" id="A0A433SXQ5"/>
<reference evidence="1 2" key="1">
    <citation type="submission" date="2019-01" db="EMBL/GenBank/DDBJ databases">
        <title>A draft genome assembly of the solar-powered sea slug Elysia chlorotica.</title>
        <authorList>
            <person name="Cai H."/>
            <person name="Li Q."/>
            <person name="Fang X."/>
            <person name="Li J."/>
            <person name="Curtis N.E."/>
            <person name="Altenburger A."/>
            <person name="Shibata T."/>
            <person name="Feng M."/>
            <person name="Maeda T."/>
            <person name="Schwartz J.A."/>
            <person name="Shigenobu S."/>
            <person name="Lundholm N."/>
            <person name="Nishiyama T."/>
            <person name="Yang H."/>
            <person name="Hasebe M."/>
            <person name="Li S."/>
            <person name="Pierce S.K."/>
            <person name="Wang J."/>
        </authorList>
    </citation>
    <scope>NUCLEOTIDE SEQUENCE [LARGE SCALE GENOMIC DNA]</scope>
    <source>
        <strain evidence="1">EC2010</strain>
        <tissue evidence="1">Whole organism of an adult</tissue>
    </source>
</reference>
<keyword evidence="2" id="KW-1185">Reference proteome</keyword>
<gene>
    <name evidence="1" type="ORF">EGW08_018160</name>
</gene>
<name>A0A433SXQ5_ELYCH</name>
<evidence type="ECO:0000313" key="1">
    <source>
        <dbReference type="EMBL" id="RUS74082.1"/>
    </source>
</evidence>
<comment type="caution">
    <text evidence="1">The sequence shown here is derived from an EMBL/GenBank/DDBJ whole genome shotgun (WGS) entry which is preliminary data.</text>
</comment>
<dbReference type="EMBL" id="RQTK01000868">
    <property type="protein sequence ID" value="RUS74082.1"/>
    <property type="molecule type" value="Genomic_DNA"/>
</dbReference>
<accession>A0A433SXQ5</accession>
<sequence>MTALWHARVSSADGKVSPQLPPDSNLLTKRAAFGQPLCELIMRGSGGGVDAELGTWTLRGGAGGGVAWAWDGRQLTWRSPGQAAPRGLYHCGSGQVLWTVLGKRWSEMWRNQLKKKIEWKSLCSALGIASHHPDKTLPLWLRQQLAASHAGPISPVLSLLVRGREALETADVLDTATFQGLGVVTVPAARQEGAVHVVRTDRSGSFNAGWQESWARMARTKFSNGWDEFEETGRLIGSVDGDTLQRKKRLYRLHFTRTSLMCEMRGNATQCSSEFPPQN</sequence>
<organism evidence="1 2">
    <name type="scientific">Elysia chlorotica</name>
    <name type="common">Eastern emerald elysia</name>
    <name type="synonym">Sea slug</name>
    <dbReference type="NCBI Taxonomy" id="188477"/>
    <lineage>
        <taxon>Eukaryota</taxon>
        <taxon>Metazoa</taxon>
        <taxon>Spiralia</taxon>
        <taxon>Lophotrochozoa</taxon>
        <taxon>Mollusca</taxon>
        <taxon>Gastropoda</taxon>
        <taxon>Heterobranchia</taxon>
        <taxon>Euthyneura</taxon>
        <taxon>Panpulmonata</taxon>
        <taxon>Sacoglossa</taxon>
        <taxon>Placobranchoidea</taxon>
        <taxon>Plakobranchidae</taxon>
        <taxon>Elysia</taxon>
    </lineage>
</organism>
<evidence type="ECO:0000313" key="2">
    <source>
        <dbReference type="Proteomes" id="UP000271974"/>
    </source>
</evidence>
<protein>
    <submittedName>
        <fullName evidence="1">Uncharacterized protein</fullName>
    </submittedName>
</protein>
<dbReference type="Proteomes" id="UP000271974">
    <property type="component" value="Unassembled WGS sequence"/>
</dbReference>